<dbReference type="Gene3D" id="2.60.120.200">
    <property type="match status" value="1"/>
</dbReference>
<evidence type="ECO:0000313" key="5">
    <source>
        <dbReference type="Proteomes" id="UP001642487"/>
    </source>
</evidence>
<organism evidence="4 5">
    <name type="scientific">Citrullus colocynthis</name>
    <name type="common">colocynth</name>
    <dbReference type="NCBI Taxonomy" id="252529"/>
    <lineage>
        <taxon>Eukaryota</taxon>
        <taxon>Viridiplantae</taxon>
        <taxon>Streptophyta</taxon>
        <taxon>Embryophyta</taxon>
        <taxon>Tracheophyta</taxon>
        <taxon>Spermatophyta</taxon>
        <taxon>Magnoliopsida</taxon>
        <taxon>eudicotyledons</taxon>
        <taxon>Gunneridae</taxon>
        <taxon>Pentapetalae</taxon>
        <taxon>rosids</taxon>
        <taxon>fabids</taxon>
        <taxon>Cucurbitales</taxon>
        <taxon>Cucurbitaceae</taxon>
        <taxon>Benincaseae</taxon>
        <taxon>Citrullus</taxon>
    </lineage>
</organism>
<protein>
    <recommendedName>
        <fullName evidence="3">Legume lectin domain-containing protein</fullName>
    </recommendedName>
</protein>
<evidence type="ECO:0000259" key="3">
    <source>
        <dbReference type="Pfam" id="PF00139"/>
    </source>
</evidence>
<dbReference type="EMBL" id="OZ021739">
    <property type="protein sequence ID" value="CAK9322041.1"/>
    <property type="molecule type" value="Genomic_DNA"/>
</dbReference>
<evidence type="ECO:0000313" key="4">
    <source>
        <dbReference type="EMBL" id="CAK9322041.1"/>
    </source>
</evidence>
<keyword evidence="2" id="KW-0430">Lectin</keyword>
<evidence type="ECO:0000256" key="1">
    <source>
        <dbReference type="ARBA" id="ARBA00007606"/>
    </source>
</evidence>
<dbReference type="InterPro" id="IPR001220">
    <property type="entry name" value="Legume_lectin_dom"/>
</dbReference>
<reference evidence="4 5" key="1">
    <citation type="submission" date="2024-03" db="EMBL/GenBank/DDBJ databases">
        <authorList>
            <person name="Gkanogiannis A."/>
            <person name="Becerra Lopez-Lavalle L."/>
        </authorList>
    </citation>
    <scope>NUCLEOTIDE SEQUENCE [LARGE SCALE GENOMIC DNA]</scope>
</reference>
<dbReference type="Proteomes" id="UP001642487">
    <property type="component" value="Chromosome 5"/>
</dbReference>
<name>A0ABP0YSL5_9ROSI</name>
<accession>A0ABP0YSL5</accession>
<dbReference type="InterPro" id="IPR013320">
    <property type="entry name" value="ConA-like_dom_sf"/>
</dbReference>
<feature type="non-terminal residue" evidence="4">
    <location>
        <position position="100"/>
    </location>
</feature>
<comment type="similarity">
    <text evidence="1">Belongs to the leguminous lectin family.</text>
</comment>
<feature type="domain" description="Legume lectin" evidence="3">
    <location>
        <begin position="39"/>
        <end position="99"/>
    </location>
</feature>
<proteinExistence type="inferred from homology"/>
<gene>
    <name evidence="4" type="ORF">CITCOLO1_LOCUS14151</name>
</gene>
<evidence type="ECO:0000256" key="2">
    <source>
        <dbReference type="ARBA" id="ARBA00022734"/>
    </source>
</evidence>
<dbReference type="Pfam" id="PF00139">
    <property type="entry name" value="Lectin_legB"/>
    <property type="match status" value="1"/>
</dbReference>
<sequence>MAIFNSIPLFLGAHDINHHFQSRALQFFIFALILFKVHSVSFTFPNFQQNNPNLFFEGDSFTSNGVIQLTKNQVDGPLTESSGRASYSQPVLLWDASTGQ</sequence>
<keyword evidence="5" id="KW-1185">Reference proteome</keyword>
<dbReference type="SUPFAM" id="SSF49899">
    <property type="entry name" value="Concanavalin A-like lectins/glucanases"/>
    <property type="match status" value="1"/>
</dbReference>